<dbReference type="AlphaFoldDB" id="A0ABD3M0Q6"/>
<evidence type="ECO:0000313" key="17">
    <source>
        <dbReference type="Proteomes" id="UP001530293"/>
    </source>
</evidence>
<dbReference type="GO" id="GO:0031514">
    <property type="term" value="C:motile cilium"/>
    <property type="evidence" value="ECO:0007669"/>
    <property type="project" value="UniProtKB-SubCell"/>
</dbReference>
<keyword evidence="8" id="KW-0969">Cilium</keyword>
<keyword evidence="13" id="KW-0999">Mitochondrion inner membrane</keyword>
<keyword evidence="17" id="KW-1185">Reference proteome</keyword>
<comment type="subcellular location">
    <subcellularLocation>
        <location evidence="1">Cell projection</location>
        <location evidence="1">Cilium</location>
        <location evidence="1">Flagellum</location>
    </subcellularLocation>
    <subcellularLocation>
        <location evidence="2">Cytoplasm</location>
    </subcellularLocation>
    <subcellularLocation>
        <location evidence="13">Mitochondrion inner membrane</location>
    </subcellularLocation>
</comment>
<dbReference type="CDD" id="cd06530">
    <property type="entry name" value="S26_SPase_I"/>
    <property type="match status" value="1"/>
</dbReference>
<dbReference type="GO" id="GO:0005743">
    <property type="term" value="C:mitochondrial inner membrane"/>
    <property type="evidence" value="ECO:0007669"/>
    <property type="project" value="UniProtKB-SubCell"/>
</dbReference>
<dbReference type="PRINTS" id="PR00727">
    <property type="entry name" value="LEADERPTASE"/>
</dbReference>
<feature type="repeat" description="WD" evidence="12">
    <location>
        <begin position="437"/>
        <end position="451"/>
    </location>
</feature>
<dbReference type="SUPFAM" id="SSF50978">
    <property type="entry name" value="WD40 repeat-like"/>
    <property type="match status" value="2"/>
</dbReference>
<accession>A0ABD3M0Q6</accession>
<comment type="similarity">
    <text evidence="13">Belongs to the peptidase S26 family.</text>
</comment>
<dbReference type="Proteomes" id="UP001530293">
    <property type="component" value="Unassembled WGS sequence"/>
</dbReference>
<evidence type="ECO:0000256" key="3">
    <source>
        <dbReference type="ARBA" id="ARBA00022490"/>
    </source>
</evidence>
<keyword evidence="3" id="KW-0963">Cytoplasm</keyword>
<dbReference type="GO" id="GO:0005930">
    <property type="term" value="C:axoneme"/>
    <property type="evidence" value="ECO:0007669"/>
    <property type="project" value="UniProtKB-ARBA"/>
</dbReference>
<dbReference type="SMART" id="SM00320">
    <property type="entry name" value="WD40"/>
    <property type="match status" value="11"/>
</dbReference>
<evidence type="ECO:0000256" key="13">
    <source>
        <dbReference type="RuleBase" id="RU362041"/>
    </source>
</evidence>
<dbReference type="Pfam" id="PF10502">
    <property type="entry name" value="Peptidase_S26"/>
    <property type="match status" value="1"/>
</dbReference>
<evidence type="ECO:0000256" key="7">
    <source>
        <dbReference type="ARBA" id="ARBA00022846"/>
    </source>
</evidence>
<dbReference type="SUPFAM" id="SSF51306">
    <property type="entry name" value="LexA/Signal peptidase"/>
    <property type="match status" value="1"/>
</dbReference>
<evidence type="ECO:0000256" key="5">
    <source>
        <dbReference type="ARBA" id="ARBA00022737"/>
    </source>
</evidence>
<dbReference type="InterPro" id="IPR019775">
    <property type="entry name" value="WD40_repeat_CS"/>
</dbReference>
<keyword evidence="13" id="KW-0496">Mitochondrion</keyword>
<dbReference type="InterPro" id="IPR036286">
    <property type="entry name" value="LexA/Signal_pep-like_sf"/>
</dbReference>
<evidence type="ECO:0000256" key="4">
    <source>
        <dbReference type="ARBA" id="ARBA00022574"/>
    </source>
</evidence>
<evidence type="ECO:0000256" key="1">
    <source>
        <dbReference type="ARBA" id="ARBA00004230"/>
    </source>
</evidence>
<keyword evidence="6 13" id="KW-0378">Hydrolase</keyword>
<sequence length="852" mass="93265">MEAKKGSVLSLKTAIGFTVLRSLSTKKQFFLDAGIDKKISCVAIAKDGSLLAAGHETSAVSKAEIVVWDLKKATENSSNDVVLAEEYVLHILSQHHMRVQAVEFSCDTQFLASLGGQDDCDIVVWKVSTGVALCGCPASSEFSHSIKWLNKRNDRFVTCGDFHVRVWQICTSTPKLHPIDVNMSSIRRVMQCLCISEDDSFAFTGNTTGEVIKIDIERDEIKPFGEPEISHPRLIGYNKERFSKGVKSIACVVNPTTGNTNLIAGAGDGTVQILNPKLQCIPTHTANVLGGVTSISLHPDGKSLLVGTELSQRYSIDISTFKPELRETCHFGEIHDVCFPKKSSEIFVTASEQDIRVWSVSKKVELLRINIPNTSCYAVDVTPSGENIISAWSDGKIRSFFPESGKLQFMIPDAHSDVVRSLAICNCGGDDSSSWHMVSGGNDGTVRLWRIYEKHQKMVHSMKEHRGAVNTIACNANGSQAASASADGSCIIWDLQKGVRIHALYDQSVFNCICYHPDESQYLTGSANNKIGFWDAYDGSPIRFITGGDADITCVDIHSNGTHFVSGGADKNVNVWHYDNGNLIGTGKGHSGQISKLTFSPDQKMVVSVGSEGVIAFVATLQLTTEYGFQTVSCEGPSMEPTIIDGSYSCILIERWSHRIFGLEKDDHASEKKKKKQSLTGVEEASWYELFRGLWEQHFASGLQHGDVIILHHPAKEATICKRIIGMPGDVIVRTDGGESGDSEGSNRRIVPPGHLWIEGDNTRNSLDSRSYGTVPASLVIGKVICRLWPLRDYTPLGSDANGMEHWRRVSARIGRGERPASGNQTENVNGSYVLFNEKRRKDGSIGIGTDS</sequence>
<dbReference type="InterPro" id="IPR050630">
    <property type="entry name" value="WD_repeat_EMAP"/>
</dbReference>
<feature type="repeat" description="WD" evidence="12">
    <location>
        <begin position="545"/>
        <end position="586"/>
    </location>
</feature>
<evidence type="ECO:0000259" key="15">
    <source>
        <dbReference type="Pfam" id="PF10502"/>
    </source>
</evidence>
<evidence type="ECO:0000256" key="9">
    <source>
        <dbReference type="ARBA" id="ARBA00023273"/>
    </source>
</evidence>
<dbReference type="InterPro" id="IPR036322">
    <property type="entry name" value="WD40_repeat_dom_sf"/>
</dbReference>
<dbReference type="NCBIfam" id="TIGR02227">
    <property type="entry name" value="sigpep_I_bact"/>
    <property type="match status" value="1"/>
</dbReference>
<dbReference type="InterPro" id="IPR000223">
    <property type="entry name" value="Pept_S26A_signal_pept_1"/>
</dbReference>
<feature type="domain" description="Peptidase S26" evidence="15">
    <location>
        <begin position="617"/>
        <end position="789"/>
    </location>
</feature>
<keyword evidence="5" id="KW-0677">Repeat</keyword>
<evidence type="ECO:0000256" key="10">
    <source>
        <dbReference type="ARBA" id="ARBA00029456"/>
    </source>
</evidence>
<evidence type="ECO:0000256" key="14">
    <source>
        <dbReference type="SAM" id="MobiDB-lite"/>
    </source>
</evidence>
<proteinExistence type="inferred from homology"/>
<dbReference type="GO" id="GO:0008233">
    <property type="term" value="F:peptidase activity"/>
    <property type="evidence" value="ECO:0007669"/>
    <property type="project" value="UniProtKB-KW"/>
</dbReference>
<evidence type="ECO:0000256" key="8">
    <source>
        <dbReference type="ARBA" id="ARBA00023069"/>
    </source>
</evidence>
<evidence type="ECO:0000256" key="2">
    <source>
        <dbReference type="ARBA" id="ARBA00004496"/>
    </source>
</evidence>
<dbReference type="PROSITE" id="PS00761">
    <property type="entry name" value="SPASE_I_3"/>
    <property type="match status" value="1"/>
</dbReference>
<organism evidence="16 17">
    <name type="scientific">Discostella pseudostelligera</name>
    <dbReference type="NCBI Taxonomy" id="259834"/>
    <lineage>
        <taxon>Eukaryota</taxon>
        <taxon>Sar</taxon>
        <taxon>Stramenopiles</taxon>
        <taxon>Ochrophyta</taxon>
        <taxon>Bacillariophyta</taxon>
        <taxon>Coscinodiscophyceae</taxon>
        <taxon>Thalassiosirophycidae</taxon>
        <taxon>Stephanodiscales</taxon>
        <taxon>Stephanodiscaceae</taxon>
        <taxon>Discostella</taxon>
    </lineage>
</organism>
<feature type="active site" evidence="11">
    <location>
        <position position="722"/>
    </location>
</feature>
<dbReference type="EMBL" id="JALLBG020000312">
    <property type="protein sequence ID" value="KAL3756326.1"/>
    <property type="molecule type" value="Genomic_DNA"/>
</dbReference>
<feature type="repeat" description="WD" evidence="12">
    <location>
        <begin position="462"/>
        <end position="503"/>
    </location>
</feature>
<name>A0ABD3M0Q6_9STRA</name>
<protein>
    <recommendedName>
        <fullName evidence="13">Mitochondrial inner membrane protease subunit</fullName>
        <ecNumber evidence="13">3.4.21.-</ecNumber>
    </recommendedName>
</protein>
<dbReference type="PROSITE" id="PS50294">
    <property type="entry name" value="WD_REPEATS_REGION"/>
    <property type="match status" value="2"/>
</dbReference>
<dbReference type="InterPro" id="IPR019758">
    <property type="entry name" value="Pept_S26A_signal_pept_1_CS"/>
</dbReference>
<gene>
    <name evidence="16" type="ORF">ACHAWU_007277</name>
</gene>
<keyword evidence="9" id="KW-0966">Cell projection</keyword>
<evidence type="ECO:0000256" key="12">
    <source>
        <dbReference type="PROSITE-ProRule" id="PRU00221"/>
    </source>
</evidence>
<reference evidence="16 17" key="1">
    <citation type="submission" date="2024-10" db="EMBL/GenBank/DDBJ databases">
        <title>Updated reference genomes for cyclostephanoid diatoms.</title>
        <authorList>
            <person name="Roberts W.R."/>
            <person name="Alverson A.J."/>
        </authorList>
    </citation>
    <scope>NUCLEOTIDE SEQUENCE [LARGE SCALE GENOMIC DNA]</scope>
    <source>
        <strain evidence="16 17">AJA232-27</strain>
    </source>
</reference>
<dbReference type="Gene3D" id="2.130.10.10">
    <property type="entry name" value="YVTN repeat-like/Quinoprotein amine dehydrogenase"/>
    <property type="match status" value="3"/>
</dbReference>
<dbReference type="PROSITE" id="PS00678">
    <property type="entry name" value="WD_REPEATS_1"/>
    <property type="match status" value="1"/>
</dbReference>
<evidence type="ECO:0000256" key="11">
    <source>
        <dbReference type="PIRSR" id="PIRSR600223-1"/>
    </source>
</evidence>
<comment type="caution">
    <text evidence="16">The sequence shown here is derived from an EMBL/GenBank/DDBJ whole genome shotgun (WGS) entry which is preliminary data.</text>
</comment>
<keyword evidence="13" id="KW-0645">Protease</keyword>
<dbReference type="Pfam" id="PF00400">
    <property type="entry name" value="WD40"/>
    <property type="match status" value="6"/>
</dbReference>
<evidence type="ECO:0000313" key="16">
    <source>
        <dbReference type="EMBL" id="KAL3756326.1"/>
    </source>
</evidence>
<feature type="region of interest" description="Disordered" evidence="14">
    <location>
        <begin position="736"/>
        <end position="755"/>
    </location>
</feature>
<keyword evidence="13" id="KW-0472">Membrane</keyword>
<comment type="similarity">
    <text evidence="10">Belongs to the CFAP52 family.</text>
</comment>
<dbReference type="Gene3D" id="2.10.109.10">
    <property type="entry name" value="Umud Fragment, subunit A"/>
    <property type="match status" value="1"/>
</dbReference>
<keyword evidence="4 12" id="KW-0853">WD repeat</keyword>
<dbReference type="PANTHER" id="PTHR13720">
    <property type="entry name" value="WD-40 REPEAT PROTEIN"/>
    <property type="match status" value="1"/>
</dbReference>
<dbReference type="InterPro" id="IPR019533">
    <property type="entry name" value="Peptidase_S26"/>
</dbReference>
<keyword evidence="7" id="KW-0282">Flagellum</keyword>
<dbReference type="PANTHER" id="PTHR13720:SF14">
    <property type="entry name" value="CILIA- AND FLAGELLA-ASSOCIATED PROTEIN 52"/>
    <property type="match status" value="1"/>
</dbReference>
<dbReference type="GO" id="GO:0006508">
    <property type="term" value="P:proteolysis"/>
    <property type="evidence" value="ECO:0007669"/>
    <property type="project" value="UniProtKB-KW"/>
</dbReference>
<dbReference type="EC" id="3.4.21.-" evidence="13"/>
<dbReference type="FunFam" id="2.130.10.10:FF:001320">
    <property type="entry name" value="Predicted protein"/>
    <property type="match status" value="1"/>
</dbReference>
<dbReference type="CDD" id="cd00200">
    <property type="entry name" value="WD40"/>
    <property type="match status" value="1"/>
</dbReference>
<evidence type="ECO:0000256" key="6">
    <source>
        <dbReference type="ARBA" id="ARBA00022801"/>
    </source>
</evidence>
<feature type="active site" evidence="11">
    <location>
        <position position="638"/>
    </location>
</feature>
<dbReference type="InterPro" id="IPR001680">
    <property type="entry name" value="WD40_rpt"/>
</dbReference>
<dbReference type="InterPro" id="IPR015943">
    <property type="entry name" value="WD40/YVTN_repeat-like_dom_sf"/>
</dbReference>
<dbReference type="PROSITE" id="PS50082">
    <property type="entry name" value="WD_REPEATS_2"/>
    <property type="match status" value="3"/>
</dbReference>